<dbReference type="Proteomes" id="UP001501496">
    <property type="component" value="Unassembled WGS sequence"/>
</dbReference>
<dbReference type="CDD" id="cd03143">
    <property type="entry name" value="A4_beta-galactosidase_middle_domain"/>
    <property type="match status" value="1"/>
</dbReference>
<proteinExistence type="predicted"/>
<keyword evidence="3" id="KW-0732">Signal</keyword>
<evidence type="ECO:0000259" key="4">
    <source>
        <dbReference type="Pfam" id="PF02449"/>
    </source>
</evidence>
<evidence type="ECO:0000256" key="2">
    <source>
        <dbReference type="ARBA" id="ARBA00023295"/>
    </source>
</evidence>
<organism evidence="5 6">
    <name type="scientific">Postechiella marina</name>
    <dbReference type="NCBI Taxonomy" id="943941"/>
    <lineage>
        <taxon>Bacteria</taxon>
        <taxon>Pseudomonadati</taxon>
        <taxon>Bacteroidota</taxon>
        <taxon>Flavobacteriia</taxon>
        <taxon>Flavobacteriales</taxon>
        <taxon>Flavobacteriaceae</taxon>
        <taxon>Postechiella</taxon>
    </lineage>
</organism>
<accession>A0ABP8CDG9</accession>
<dbReference type="InterPro" id="IPR017853">
    <property type="entry name" value="GH"/>
</dbReference>
<dbReference type="Pfam" id="PF02449">
    <property type="entry name" value="Glyco_hydro_42"/>
    <property type="match status" value="1"/>
</dbReference>
<comment type="caution">
    <text evidence="5">The sequence shown here is derived from an EMBL/GenBank/DDBJ whole genome shotgun (WGS) entry which is preliminary data.</text>
</comment>
<dbReference type="SUPFAM" id="SSF51445">
    <property type="entry name" value="(Trans)glycosidases"/>
    <property type="match status" value="1"/>
</dbReference>
<evidence type="ECO:0000313" key="5">
    <source>
        <dbReference type="EMBL" id="GAA4237804.1"/>
    </source>
</evidence>
<dbReference type="EMBL" id="BAABCA010000005">
    <property type="protein sequence ID" value="GAA4237804.1"/>
    <property type="molecule type" value="Genomic_DNA"/>
</dbReference>
<dbReference type="Gene3D" id="3.20.20.80">
    <property type="entry name" value="Glycosidases"/>
    <property type="match status" value="1"/>
</dbReference>
<dbReference type="Gene3D" id="3.40.50.880">
    <property type="match status" value="1"/>
</dbReference>
<keyword evidence="1" id="KW-0378">Hydrolase</keyword>
<evidence type="ECO:0000313" key="6">
    <source>
        <dbReference type="Proteomes" id="UP001501496"/>
    </source>
</evidence>
<keyword evidence="2" id="KW-0326">Glycosidase</keyword>
<name>A0ABP8CDG9_9FLAO</name>
<reference evidence="6" key="1">
    <citation type="journal article" date="2019" name="Int. J. Syst. Evol. Microbiol.">
        <title>The Global Catalogue of Microorganisms (GCM) 10K type strain sequencing project: providing services to taxonomists for standard genome sequencing and annotation.</title>
        <authorList>
            <consortium name="The Broad Institute Genomics Platform"/>
            <consortium name="The Broad Institute Genome Sequencing Center for Infectious Disease"/>
            <person name="Wu L."/>
            <person name="Ma J."/>
        </authorList>
    </citation>
    <scope>NUCLEOTIDE SEQUENCE [LARGE SCALE GENOMIC DNA]</scope>
    <source>
        <strain evidence="6">JCM 17630</strain>
    </source>
</reference>
<dbReference type="InterPro" id="IPR029062">
    <property type="entry name" value="Class_I_gatase-like"/>
</dbReference>
<sequence>MFKLYKIVSVLVIIFCFQNVQSQSLEHAAEEKIKVLEKLIKKADKKGIDVLKEKTTIRTAEVFLQFANWDEKNVSENTKAFNLVPSYKQQASKMAEELANFEREDVNVMLEESIKTLNLLISGKIRRKPSPHVDWTKVSVDNDQLTFNNRPVFLADYTWKPDTKALSEYHGNQDGFFLTPSYVTNADGVINRQRMEMLNSKTDGSLGFIFMNHKGVPKWSEEKYGPNFSMREDTYTAYDIDNPGAREIQTKLLSAVVPKMAGKKFSKLGYMLCNEPHFYTHKDAKKKKLPWASGGVSKFTIEKFKIWLKEKHGSINTLNSIWGTNFASFNAVQIEIPIDISLKGTPVWFDWSVFNMDRVTDWYTFLKSEIIKHDADAKVHLKIMPNLWTNNKRVHGIDLEALTDLSGIIGNDSGAVHKYIWGKPHEWEKYYAFEWRELCMGFDFMKSVSPNKINFNSELHYLSTVRSRNLYLDPMFARASFWLAHSYGMTASQIWYWPRNADGSISKKAKNDKGYAGSNNQQPRVTNEVAMTLIDLNAYAEDIMSMQRQRKPLRLFYSKTSAINKNTHMDDVFKLYEALHFEGTPLGFVTKDILNKQNHNTWDVVIISKTPFVTSQESKALQNYLDNGGTVIMDNLSLLKNEYGRPNLSLKASKGTIIKLNSIAQIKDKALSVLKERKLLSEVSILEENSVGTKGCIWKVVKNTSGNHVLSVVNVGKSNATLTISLNGSNNIFCKDLLKGIEVDSNPTLKPNELFFVEIKSNK</sequence>
<dbReference type="InterPro" id="IPR013529">
    <property type="entry name" value="Glyco_hydro_42_N"/>
</dbReference>
<dbReference type="RefSeq" id="WP_344788691.1">
    <property type="nucleotide sequence ID" value="NZ_BAABCA010000005.1"/>
</dbReference>
<protein>
    <recommendedName>
        <fullName evidence="4">Glycoside hydrolase family 42 N-terminal domain-containing protein</fullName>
    </recommendedName>
</protein>
<keyword evidence="6" id="KW-1185">Reference proteome</keyword>
<feature type="signal peptide" evidence="3">
    <location>
        <begin position="1"/>
        <end position="22"/>
    </location>
</feature>
<gene>
    <name evidence="5" type="ORF">GCM10022291_25810</name>
</gene>
<evidence type="ECO:0000256" key="3">
    <source>
        <dbReference type="SAM" id="SignalP"/>
    </source>
</evidence>
<evidence type="ECO:0000256" key="1">
    <source>
        <dbReference type="ARBA" id="ARBA00022801"/>
    </source>
</evidence>
<feature type="domain" description="Glycoside hydrolase family 42 N-terminal" evidence="4">
    <location>
        <begin position="302"/>
        <end position="391"/>
    </location>
</feature>
<feature type="chain" id="PRO_5045314589" description="Glycoside hydrolase family 42 N-terminal domain-containing protein" evidence="3">
    <location>
        <begin position="23"/>
        <end position="763"/>
    </location>
</feature>